<keyword evidence="5" id="KW-0347">Helicase</keyword>
<evidence type="ECO:0000259" key="3">
    <source>
        <dbReference type="PROSITE" id="PS51192"/>
    </source>
</evidence>
<dbReference type="GO" id="GO:0006289">
    <property type="term" value="P:nucleotide-excision repair"/>
    <property type="evidence" value="ECO:0007669"/>
    <property type="project" value="TreeGrafter"/>
</dbReference>
<dbReference type="InterPro" id="IPR014001">
    <property type="entry name" value="Helicase_ATP-bd"/>
</dbReference>
<dbReference type="GO" id="GO:0036297">
    <property type="term" value="P:interstrand cross-link repair"/>
    <property type="evidence" value="ECO:0007669"/>
    <property type="project" value="TreeGrafter"/>
</dbReference>
<evidence type="ECO:0000256" key="2">
    <source>
        <dbReference type="ARBA" id="ARBA00022840"/>
    </source>
</evidence>
<dbReference type="InterPro" id="IPR001650">
    <property type="entry name" value="Helicase_C-like"/>
</dbReference>
<dbReference type="EMBL" id="LSRS01000005">
    <property type="protein sequence ID" value="KAF1084349.1"/>
    <property type="molecule type" value="Genomic_DNA"/>
</dbReference>
<dbReference type="RefSeq" id="WP_161822445.1">
    <property type="nucleotide sequence ID" value="NZ_LSRS01000005.1"/>
</dbReference>
<dbReference type="CDD" id="cd17923">
    <property type="entry name" value="DEXHc_Hrq1-like"/>
    <property type="match status" value="1"/>
</dbReference>
<dbReference type="SUPFAM" id="SSF52540">
    <property type="entry name" value="P-loop containing nucleoside triphosphate hydrolases"/>
    <property type="match status" value="2"/>
</dbReference>
<sequence>MNLNPVLSSQKIFERYVSYITTTFRLKDESLNQQIKSALNDKFRFSKGPIIEATPPFKTGKSIRQLINEGILTSSFAELKAASLPMDRSLYLHQEKTIMKICQEQRNAVVATGTGSGKTEAFIIPILNHLLTEKQNHKLTPGVRALLLYPMNALANDQMKRLRELLKNCPEITFGIYTGETEEKYRAAYDKFQRMHQQPSLPNELISREQMKESPPQILLTNYAMLEYLMLRPADNVFFQGPYSNSWKFIVIDEAHTYTGAKGIEMAMLIARLKSTIGIEEGQLTCIMTSASLGNGQEDFSMVADFASKIYREPFEPGDIIGATKKTFTHSAIWGIPEPNLYKNINLWLDSVGKDKQELRKILVECQVPEATIEEAYHKENTYADGALYLIMSGDGRVDQTIRSLVDGPMALEELAQKLFPNDEQASLNTAYLIDLCNRLRRHEYDHSLLPARYHYLVKALEGAFIVFTEQPKVYLSRINQVTIGQMDYKAFEIGACIKCNSIYLVGEVLPGIDKPYLYLSETKNRYADAENANLEYFALLEQEKEIDQENEDVLLEGTQLKIPPFSVYRLCVYCGAIQQDNGTPVCDCVHSKTVRLLKVNHKNQKVHKCGICGSINPTYNIVRRFFVSEDAVSSVLATTLYQELPNKQKAQVQNDSMKNDLFGFLDNDIVDTLKTIKSHKQLLVFSDSRQNAAYFAPYLSRTYNDLLIKNAMVRTIESQHDLCIANRWTLDDYYHRIDRYVRETAFSSASVETLRRDIWKWIMLEFAVVSGANSLENLGLIHFQPNFDGVPGIDNIWRIPALKKFGFKQEELPIFYEYILDQFRVNRAIEYPEYVSPQDPVFAPQNQQGGFWRQKPIGDVRFPRGYSLKSWLPAHEHFSNVRMDFLKKVLSVGSAEVQKSTVQELLGILWESMTDLRSPLVKYLKNEMLPKLGKIYKLDPQIYCVAPGMNNPDVTYYQCDTCFKISKTNLRDVCPTYRCEGKLHIIDMDKRFDNNHYRNLYLNIKPEKMIASEHTAQLTTEYAAEVQNQFIKGEVNVLSCSTTFELGVDVGELETVFMKNMPPTPANYAQRAGRAGRRTDSTAYALTFARLSSHDFNGFKDPNKMISGVVKPPYFEVANEKIVLRHLYACAFAHFWRQYPSYFKTVKDFFMSEPAGPALFRQFLDSKPQALFEMLQEVTPDAIKHMVKLESWGWVDDLYGERGAMTKVISELTYDLNSIQQAIDDALKKEHYGRANTLSRIRNTITERPLINYFSQKNLLPKYGFPVDVVGLDINLHTDEAKNIDLSRDLQIAISEYAPESQVVANGKLWTSRYVKRVANRELVRYSYIQCSCGFFRKNLDLEKVTYSSCPVCGSKRVQKGTFVIPEFGFISDSIVGEPGDAKPEKTYSSRKHFSGSGEYLQEKTILVNKTRIALNTQTHGVLTVINSGIGYGFYLCKFCGYGSIQEKPKSHNNPNGIKCSGNFERVSLGYDFETDILEISFIDRICDKEPPTGYWESLLYSIIEGMSASLEINRDDIDGTLHINKDLTRSMILFDTVPGGAGHVKRMLDEEQFVEVLKEARSIVSSCTCGAEKKDTSCYSCLRNYHNQYCHDYLRRVYAIDALNKILGD</sequence>
<comment type="caution">
    <text evidence="5">The sequence shown here is derived from an EMBL/GenBank/DDBJ whole genome shotgun (WGS) entry which is preliminary data.</text>
</comment>
<gene>
    <name evidence="5" type="ORF">SPSYN_02125</name>
</gene>
<dbReference type="SMART" id="SM00490">
    <property type="entry name" value="HELICc"/>
    <property type="match status" value="1"/>
</dbReference>
<accession>A0A9D2WNB1</accession>
<dbReference type="GO" id="GO:0003676">
    <property type="term" value="F:nucleic acid binding"/>
    <property type="evidence" value="ECO:0007669"/>
    <property type="project" value="InterPro"/>
</dbReference>
<dbReference type="Gene3D" id="3.40.50.300">
    <property type="entry name" value="P-loop containing nucleotide triphosphate hydrolases"/>
    <property type="match status" value="2"/>
</dbReference>
<dbReference type="InterPro" id="IPR027417">
    <property type="entry name" value="P-loop_NTPase"/>
</dbReference>
<evidence type="ECO:0000313" key="6">
    <source>
        <dbReference type="Proteomes" id="UP000798488"/>
    </source>
</evidence>
<dbReference type="InterPro" id="IPR011545">
    <property type="entry name" value="DEAD/DEAH_box_helicase_dom"/>
</dbReference>
<name>A0A9D2WNB1_9FIRM</name>
<keyword evidence="2" id="KW-0067">ATP-binding</keyword>
<protein>
    <submittedName>
        <fullName evidence="5">ATP-dependent RNA helicase RhlE</fullName>
    </submittedName>
</protein>
<dbReference type="PANTHER" id="PTHR47957">
    <property type="entry name" value="ATP-DEPENDENT HELICASE HRQ1"/>
    <property type="match status" value="1"/>
</dbReference>
<feature type="domain" description="Helicase ATP-binding" evidence="3">
    <location>
        <begin position="99"/>
        <end position="311"/>
    </location>
</feature>
<dbReference type="Proteomes" id="UP000798488">
    <property type="component" value="Unassembled WGS sequence"/>
</dbReference>
<dbReference type="Pfam" id="PF00271">
    <property type="entry name" value="Helicase_C"/>
    <property type="match status" value="1"/>
</dbReference>
<dbReference type="InterPro" id="IPR018973">
    <property type="entry name" value="MZB"/>
</dbReference>
<feature type="domain" description="Helicase C-terminal" evidence="4">
    <location>
        <begin position="970"/>
        <end position="1124"/>
    </location>
</feature>
<evidence type="ECO:0000256" key="1">
    <source>
        <dbReference type="ARBA" id="ARBA00022741"/>
    </source>
</evidence>
<reference evidence="5" key="1">
    <citation type="submission" date="2016-02" db="EMBL/GenBank/DDBJ databases">
        <title>Draft Genome Sequence of Sporotomaculum syntrophicum Strain FB, a Syntrophic Benzoate Degrader.</title>
        <authorList>
            <person name="Nobu M.K."/>
            <person name="Narihiro T."/>
            <person name="Qiu Y.-L."/>
            <person name="Ohashi A."/>
            <person name="Liu W.-T."/>
            <person name="Yuji S."/>
        </authorList>
    </citation>
    <scope>NUCLEOTIDE SEQUENCE</scope>
    <source>
        <strain evidence="5">FB</strain>
    </source>
</reference>
<dbReference type="SMART" id="SM00487">
    <property type="entry name" value="DEXDc"/>
    <property type="match status" value="1"/>
</dbReference>
<dbReference type="GO" id="GO:0005524">
    <property type="term" value="F:ATP binding"/>
    <property type="evidence" value="ECO:0007669"/>
    <property type="project" value="UniProtKB-KW"/>
</dbReference>
<dbReference type="GO" id="GO:0043138">
    <property type="term" value="F:3'-5' DNA helicase activity"/>
    <property type="evidence" value="ECO:0007669"/>
    <property type="project" value="TreeGrafter"/>
</dbReference>
<dbReference type="PANTHER" id="PTHR47957:SF3">
    <property type="entry name" value="ATP-DEPENDENT HELICASE HRQ1"/>
    <property type="match status" value="1"/>
</dbReference>
<evidence type="ECO:0000313" key="5">
    <source>
        <dbReference type="EMBL" id="KAF1084349.1"/>
    </source>
</evidence>
<dbReference type="PROSITE" id="PS51194">
    <property type="entry name" value="HELICASE_CTER"/>
    <property type="match status" value="1"/>
</dbReference>
<evidence type="ECO:0000259" key="4">
    <source>
        <dbReference type="PROSITE" id="PS51194"/>
    </source>
</evidence>
<dbReference type="Pfam" id="PF00270">
    <property type="entry name" value="DEAD"/>
    <property type="match status" value="1"/>
</dbReference>
<organism evidence="5 6">
    <name type="scientific">Sporotomaculum syntrophicum</name>
    <dbReference type="NCBI Taxonomy" id="182264"/>
    <lineage>
        <taxon>Bacteria</taxon>
        <taxon>Bacillati</taxon>
        <taxon>Bacillota</taxon>
        <taxon>Clostridia</taxon>
        <taxon>Eubacteriales</taxon>
        <taxon>Desulfallaceae</taxon>
        <taxon>Sporotomaculum</taxon>
    </lineage>
</organism>
<dbReference type="OrthoDB" id="9774462at2"/>
<keyword evidence="6" id="KW-1185">Reference proteome</keyword>
<dbReference type="Pfam" id="PF09369">
    <property type="entry name" value="MZB"/>
    <property type="match status" value="1"/>
</dbReference>
<keyword evidence="5" id="KW-0378">Hydrolase</keyword>
<keyword evidence="1" id="KW-0547">Nucleotide-binding</keyword>
<proteinExistence type="predicted"/>
<dbReference type="PROSITE" id="PS51192">
    <property type="entry name" value="HELICASE_ATP_BIND_1"/>
    <property type="match status" value="1"/>
</dbReference>